<organism evidence="1">
    <name type="scientific">Lygus hesperus</name>
    <name type="common">Western plant bug</name>
    <dbReference type="NCBI Taxonomy" id="30085"/>
    <lineage>
        <taxon>Eukaryota</taxon>
        <taxon>Metazoa</taxon>
        <taxon>Ecdysozoa</taxon>
        <taxon>Arthropoda</taxon>
        <taxon>Hexapoda</taxon>
        <taxon>Insecta</taxon>
        <taxon>Pterygota</taxon>
        <taxon>Neoptera</taxon>
        <taxon>Paraneoptera</taxon>
        <taxon>Hemiptera</taxon>
        <taxon>Heteroptera</taxon>
        <taxon>Panheteroptera</taxon>
        <taxon>Cimicomorpha</taxon>
        <taxon>Miridae</taxon>
        <taxon>Mirini</taxon>
        <taxon>Lygus</taxon>
    </lineage>
</organism>
<keyword evidence="1" id="KW-0808">Transferase</keyword>
<evidence type="ECO:0000313" key="1">
    <source>
        <dbReference type="EMBL" id="JAG10830.1"/>
    </source>
</evidence>
<evidence type="ECO:0000313" key="2">
    <source>
        <dbReference type="EMBL" id="JAG59376.1"/>
    </source>
</evidence>
<accession>A0A0A9X151</accession>
<dbReference type="AlphaFoldDB" id="A0A0A9X151"/>
<reference evidence="1" key="1">
    <citation type="journal article" date="2014" name="PLoS ONE">
        <title>Transcriptome-Based Identification of ABC Transporters in the Western Tarnished Plant Bug Lygus hesperus.</title>
        <authorList>
            <person name="Hull J.J."/>
            <person name="Chaney K."/>
            <person name="Geib S.M."/>
            <person name="Fabrick J.A."/>
            <person name="Brent C.S."/>
            <person name="Walsh D."/>
            <person name="Lavine L.C."/>
        </authorList>
    </citation>
    <scope>NUCLEOTIDE SEQUENCE</scope>
</reference>
<reference evidence="1" key="2">
    <citation type="submission" date="2014-07" db="EMBL/GenBank/DDBJ databases">
        <authorList>
            <person name="Hull J."/>
        </authorList>
    </citation>
    <scope>NUCLEOTIDE SEQUENCE</scope>
</reference>
<gene>
    <name evidence="1" type="primary">pgk_0</name>
    <name evidence="1" type="ORF">CM83_47819</name>
</gene>
<dbReference type="EMBL" id="GBHO01032774">
    <property type="protein sequence ID" value="JAG10830.1"/>
    <property type="molecule type" value="Transcribed_RNA"/>
</dbReference>
<name>A0A0A9X151_LYGHE</name>
<proteinExistence type="predicted"/>
<sequence length="227" mass="25779">MFYPFLFERGITLLLLWMLICAVRSIIVNLVALVTGCIICSSFADLKPVCFEFSATKAIEIGCSVYMWLSVNDFYIKLRSRRRSLIASKILAKTTQISDSDMSLLSSDLSYRDFDEESSEDSMMVKASVDWLMKSAFGTKHQNKIVEEAVGTQRFLNMSAEELKELQKRIKNKLCEDFGMRGSVVLPKEPSLENEGLSSSNEPSFMKMKIVSKKNKSKNDEKCQEIV</sequence>
<protein>
    <submittedName>
        <fullName evidence="1">Phosphoglycerate kinase</fullName>
    </submittedName>
</protein>
<reference evidence="2" key="3">
    <citation type="submission" date="2014-09" db="EMBL/GenBank/DDBJ databases">
        <authorList>
            <person name="Magalhaes I.L.F."/>
            <person name="Oliveira U."/>
            <person name="Santos F.R."/>
            <person name="Vidigal T.H.D.A."/>
            <person name="Brescovit A.D."/>
            <person name="Santos A.J."/>
        </authorList>
    </citation>
    <scope>NUCLEOTIDE SEQUENCE</scope>
</reference>
<dbReference type="GO" id="GO:0016301">
    <property type="term" value="F:kinase activity"/>
    <property type="evidence" value="ECO:0007669"/>
    <property type="project" value="UniProtKB-KW"/>
</dbReference>
<keyword evidence="1" id="KW-0418">Kinase</keyword>
<dbReference type="EMBL" id="GBRD01006445">
    <property type="protein sequence ID" value="JAG59376.1"/>
    <property type="molecule type" value="Transcribed_RNA"/>
</dbReference>